<dbReference type="SUPFAM" id="SSF81338">
    <property type="entry name" value="Aquaporin-like"/>
    <property type="match status" value="1"/>
</dbReference>
<name>A0A2J7ZH03_9CHLO</name>
<evidence type="ECO:0000313" key="10">
    <source>
        <dbReference type="Proteomes" id="UP000236333"/>
    </source>
</evidence>
<evidence type="ECO:0000256" key="7">
    <source>
        <dbReference type="RuleBase" id="RU000477"/>
    </source>
</evidence>
<keyword evidence="6 8" id="KW-0472">Membrane</keyword>
<dbReference type="Proteomes" id="UP000236333">
    <property type="component" value="Unassembled WGS sequence"/>
</dbReference>
<sequence>MLTSALAETLGSFVFVTVILATTTKGAIETLAPLLIGLALAVAIYVCSKASLGALNPVVALVMYLRGDINAVTTAVYVICEVIGALLAFAWWKVARPAVFLK</sequence>
<evidence type="ECO:0000256" key="4">
    <source>
        <dbReference type="ARBA" id="ARBA00022737"/>
    </source>
</evidence>
<comment type="subcellular location">
    <subcellularLocation>
        <location evidence="1">Endomembrane system</location>
        <topology evidence="1">Multi-pass membrane protein</topology>
    </subcellularLocation>
</comment>
<dbReference type="Gene3D" id="1.20.1080.10">
    <property type="entry name" value="Glycerol uptake facilitator protein"/>
    <property type="match status" value="1"/>
</dbReference>
<dbReference type="InterPro" id="IPR000425">
    <property type="entry name" value="MIP"/>
</dbReference>
<evidence type="ECO:0000256" key="3">
    <source>
        <dbReference type="ARBA" id="ARBA00022692"/>
    </source>
</evidence>
<dbReference type="EMBL" id="PGGS01002661">
    <property type="protein sequence ID" value="PNG99536.1"/>
    <property type="molecule type" value="Genomic_DNA"/>
</dbReference>
<proteinExistence type="inferred from homology"/>
<dbReference type="GO" id="GO:0019755">
    <property type="term" value="P:one-carbon compound transport"/>
    <property type="evidence" value="ECO:0007669"/>
    <property type="project" value="UniProtKB-ARBA"/>
</dbReference>
<dbReference type="GO" id="GO:0016020">
    <property type="term" value="C:membrane"/>
    <property type="evidence" value="ECO:0007669"/>
    <property type="project" value="InterPro"/>
</dbReference>
<comment type="similarity">
    <text evidence="7">Belongs to the MIP/aquaporin (TC 1.A.8) family.</text>
</comment>
<dbReference type="GO" id="GO:0012505">
    <property type="term" value="C:endomembrane system"/>
    <property type="evidence" value="ECO:0007669"/>
    <property type="project" value="UniProtKB-SubCell"/>
</dbReference>
<evidence type="ECO:0000256" key="5">
    <source>
        <dbReference type="ARBA" id="ARBA00022989"/>
    </source>
</evidence>
<dbReference type="InterPro" id="IPR034294">
    <property type="entry name" value="Aquaporin_transptr"/>
</dbReference>
<dbReference type="GO" id="GO:0005737">
    <property type="term" value="C:cytoplasm"/>
    <property type="evidence" value="ECO:0007669"/>
    <property type="project" value="UniProtKB-ARBA"/>
</dbReference>
<keyword evidence="4" id="KW-0677">Repeat</keyword>
<organism evidence="9 10">
    <name type="scientific">Tetrabaena socialis</name>
    <dbReference type="NCBI Taxonomy" id="47790"/>
    <lineage>
        <taxon>Eukaryota</taxon>
        <taxon>Viridiplantae</taxon>
        <taxon>Chlorophyta</taxon>
        <taxon>core chlorophytes</taxon>
        <taxon>Chlorophyceae</taxon>
        <taxon>CS clade</taxon>
        <taxon>Chlamydomonadales</taxon>
        <taxon>Tetrabaenaceae</taxon>
        <taxon>Tetrabaena</taxon>
    </lineage>
</organism>
<dbReference type="PANTHER" id="PTHR45665">
    <property type="entry name" value="AQUAPORIN-8"/>
    <property type="match status" value="1"/>
</dbReference>
<protein>
    <submittedName>
        <fullName evidence="9">Uncharacterized protein</fullName>
    </submittedName>
</protein>
<feature type="transmembrane region" description="Helical" evidence="8">
    <location>
        <begin position="31"/>
        <end position="48"/>
    </location>
</feature>
<evidence type="ECO:0000256" key="8">
    <source>
        <dbReference type="SAM" id="Phobius"/>
    </source>
</evidence>
<dbReference type="PRINTS" id="PR00783">
    <property type="entry name" value="MINTRINSICP"/>
</dbReference>
<keyword evidence="2 7" id="KW-0813">Transport</keyword>
<dbReference type="Pfam" id="PF00230">
    <property type="entry name" value="MIP"/>
    <property type="match status" value="1"/>
</dbReference>
<comment type="caution">
    <text evidence="9">The sequence shown here is derived from an EMBL/GenBank/DDBJ whole genome shotgun (WGS) entry which is preliminary data.</text>
</comment>
<dbReference type="OrthoDB" id="3222at2759"/>
<reference evidence="9 10" key="1">
    <citation type="journal article" date="2017" name="Mol. Biol. Evol.">
        <title>The 4-celled Tetrabaena socialis nuclear genome reveals the essential components for genetic control of cell number at the origin of multicellularity in the volvocine lineage.</title>
        <authorList>
            <person name="Featherston J."/>
            <person name="Arakaki Y."/>
            <person name="Hanschen E.R."/>
            <person name="Ferris P.J."/>
            <person name="Michod R.E."/>
            <person name="Olson B.J.S.C."/>
            <person name="Nozaki H."/>
            <person name="Durand P.M."/>
        </authorList>
    </citation>
    <scope>NUCLEOTIDE SEQUENCE [LARGE SCALE GENOMIC DNA]</scope>
    <source>
        <strain evidence="9 10">NIES-571</strain>
    </source>
</reference>
<keyword evidence="5 8" id="KW-1133">Transmembrane helix</keyword>
<feature type="transmembrane region" description="Helical" evidence="8">
    <location>
        <begin position="69"/>
        <end position="92"/>
    </location>
</feature>
<evidence type="ECO:0000256" key="2">
    <source>
        <dbReference type="ARBA" id="ARBA00022448"/>
    </source>
</evidence>
<dbReference type="InterPro" id="IPR023271">
    <property type="entry name" value="Aquaporin-like"/>
</dbReference>
<keyword evidence="10" id="KW-1185">Reference proteome</keyword>
<keyword evidence="3 7" id="KW-0812">Transmembrane</keyword>
<evidence type="ECO:0000313" key="9">
    <source>
        <dbReference type="EMBL" id="PNG99536.1"/>
    </source>
</evidence>
<gene>
    <name evidence="9" type="ORF">TSOC_014683</name>
</gene>
<dbReference type="AlphaFoldDB" id="A0A2J7ZH03"/>
<accession>A0A2J7ZH03</accession>
<evidence type="ECO:0000256" key="6">
    <source>
        <dbReference type="ARBA" id="ARBA00023136"/>
    </source>
</evidence>
<dbReference type="PANTHER" id="PTHR45665:SF9">
    <property type="entry name" value="AQUAPORIN-8"/>
    <property type="match status" value="1"/>
</dbReference>
<dbReference type="GO" id="GO:0015250">
    <property type="term" value="F:water channel activity"/>
    <property type="evidence" value="ECO:0007669"/>
    <property type="project" value="UniProtKB-ARBA"/>
</dbReference>
<evidence type="ECO:0000256" key="1">
    <source>
        <dbReference type="ARBA" id="ARBA00004127"/>
    </source>
</evidence>